<keyword evidence="2" id="KW-0812">Transmembrane</keyword>
<reference evidence="4 5" key="1">
    <citation type="submission" date="2024-05" db="EMBL/GenBank/DDBJ databases">
        <title>Sinomonas sp. nov., isolated from a waste landfill.</title>
        <authorList>
            <person name="Zhao Y."/>
        </authorList>
    </citation>
    <scope>NUCLEOTIDE SEQUENCE [LARGE SCALE GENOMIC DNA]</scope>
    <source>
        <strain evidence="4 5">CCTCC AB2014300</strain>
    </source>
</reference>
<dbReference type="RefSeq" id="WP_345882851.1">
    <property type="nucleotide sequence ID" value="NZ_JBDFRB010000001.1"/>
</dbReference>
<evidence type="ECO:0000256" key="3">
    <source>
        <dbReference type="SAM" id="SignalP"/>
    </source>
</evidence>
<organism evidence="4 5">
    <name type="scientific">Sinomonas halotolerans</name>
    <dbReference type="NCBI Taxonomy" id="1644133"/>
    <lineage>
        <taxon>Bacteria</taxon>
        <taxon>Bacillati</taxon>
        <taxon>Actinomycetota</taxon>
        <taxon>Actinomycetes</taxon>
        <taxon>Micrococcales</taxon>
        <taxon>Micrococcaceae</taxon>
        <taxon>Sinomonas</taxon>
    </lineage>
</organism>
<evidence type="ECO:0008006" key="6">
    <source>
        <dbReference type="Google" id="ProtNLM"/>
    </source>
</evidence>
<keyword evidence="5" id="KW-1185">Reference proteome</keyword>
<evidence type="ECO:0000256" key="2">
    <source>
        <dbReference type="SAM" id="Phobius"/>
    </source>
</evidence>
<feature type="transmembrane region" description="Helical" evidence="2">
    <location>
        <begin position="256"/>
        <end position="276"/>
    </location>
</feature>
<protein>
    <recommendedName>
        <fullName evidence="6">SH3 domain-containing protein</fullName>
    </recommendedName>
</protein>
<evidence type="ECO:0000313" key="4">
    <source>
        <dbReference type="EMBL" id="MEN2743358.1"/>
    </source>
</evidence>
<dbReference type="EMBL" id="JBDFRB010000001">
    <property type="protein sequence ID" value="MEN2743358.1"/>
    <property type="molecule type" value="Genomic_DNA"/>
</dbReference>
<feature type="chain" id="PRO_5046160108" description="SH3 domain-containing protein" evidence="3">
    <location>
        <begin position="29"/>
        <end position="317"/>
    </location>
</feature>
<feature type="signal peptide" evidence="3">
    <location>
        <begin position="1"/>
        <end position="28"/>
    </location>
</feature>
<accession>A0ABU9WW12</accession>
<feature type="compositionally biased region" description="Low complexity" evidence="1">
    <location>
        <begin position="196"/>
        <end position="239"/>
    </location>
</feature>
<comment type="caution">
    <text evidence="4">The sequence shown here is derived from an EMBL/GenBank/DDBJ whole genome shotgun (WGS) entry which is preliminary data.</text>
</comment>
<dbReference type="Proteomes" id="UP001422074">
    <property type="component" value="Unassembled WGS sequence"/>
</dbReference>
<name>A0ABU9WW12_9MICC</name>
<keyword evidence="2" id="KW-0472">Membrane</keyword>
<evidence type="ECO:0000313" key="5">
    <source>
        <dbReference type="Proteomes" id="UP001422074"/>
    </source>
</evidence>
<proteinExistence type="predicted"/>
<keyword evidence="2" id="KW-1133">Transmembrane helix</keyword>
<gene>
    <name evidence="4" type="ORF">ABCQ75_02240</name>
</gene>
<keyword evidence="3" id="KW-0732">Signal</keyword>
<sequence>MNTRTTTRTVAAALALAGLTALATPAHADTKAGQLDGWATSSVTLYPSCGTYSGETGKIPQGGHFKATEAPRKADSSSDTCWSVTDDYGRTGYTQAASSIVTVPADPEALYSRWVSHDPAGAEAETGFFGGKAGDKVYDVHSGPLEDADVVATLAEGQTVRAGIPVDISGASWVPVQVDGEAGFVQVTAVKPADGPGEATASATPTTTPEATAPAEGQATAAPATTAAPTAPAAEPAAASEDVPAAWALAMLPGGWTPWGVAAAGWALWLGCLAVGRARRRAASRRADAPAAPAPAVAQPAPVPVPAEARTMISLDD</sequence>
<feature type="region of interest" description="Disordered" evidence="1">
    <location>
        <begin position="192"/>
        <end position="239"/>
    </location>
</feature>
<evidence type="ECO:0000256" key="1">
    <source>
        <dbReference type="SAM" id="MobiDB-lite"/>
    </source>
</evidence>